<proteinExistence type="inferred from homology"/>
<dbReference type="Gene3D" id="3.40.50.720">
    <property type="entry name" value="NAD(P)-binding Rossmann-like Domain"/>
    <property type="match status" value="1"/>
</dbReference>
<keyword evidence="2" id="KW-0813">Transport</keyword>
<evidence type="ECO:0000313" key="9">
    <source>
        <dbReference type="Proteomes" id="UP000015104"/>
    </source>
</evidence>
<dbReference type="EMBL" id="CAEY01001966">
    <property type="status" value="NOT_ANNOTATED_CDS"/>
    <property type="molecule type" value="Genomic_DNA"/>
</dbReference>
<feature type="domain" description="Exocyst complex component Sec3 coiled-coil" evidence="6">
    <location>
        <begin position="94"/>
        <end position="224"/>
    </location>
</feature>
<sequence length="702" mass="80174">MYSPSFLLKCSIIAVKYMALEGLNSGQVAGATLNVYEEEPCKFTELLEHPKVVYTPHLENVTTENEPYVGLSAREEADLERLLSDKGLTIENAKALTEQLSKEVSSLDYVNIQDVMASEKRVEAVIEDLQSAIDETKTLEEKLDHYQSYLRNVRDIVLQVQEKETLYQIENENRRKLLGELESLISSLQFPADQEVYLQKGDISTEKGIRIALAAANTLSDCLNANIHPALQYLNAVKEQQNKLGVVQSKFANRLSSHINNVYHHALKEYENNSLNDINPRDLLLPSHQTIHNILLPFSPLSKWLKVNCYLIHKDLGEAYMNAVSRIYQKEILMYFEAVREKLTGGRSTLSSNDSNEGKRKHFNVVGFDNTRLSSSYGATNLQDMTDSISRSSELSFTEWEEFDSCFEKMLNAIDPFCLAEQQFCITFFDIDSHVPFTGHHRRNSSWSSQSHSISVSPSPSNPSQSSGEIIEPKKSETLRLLMAGIFSILESEFLKFVSFYDRQDGLYSMYLLARLTQHVLSTQDTGSFLAKTYGTILIQVKRNFDKFMQAQKSAIEDAKVPKKAKCGVLTFIRGFEQFAKQAESVFKGVSARRTDIDRWYVTLIRTMFDAIDKLSIDHHKTPSEIIRLENYHYLHNVLCTLKIQCLEGEKKEAKQRYNEALKDYVSRYFGRPLEKLNTFFEGVQMKPIVNRSCEKSSKIVV</sequence>
<reference evidence="9" key="1">
    <citation type="submission" date="2011-08" db="EMBL/GenBank/DDBJ databases">
        <authorList>
            <person name="Rombauts S."/>
        </authorList>
    </citation>
    <scope>NUCLEOTIDE SEQUENCE</scope>
    <source>
        <strain evidence="9">London</strain>
    </source>
</reference>
<evidence type="ECO:0000256" key="2">
    <source>
        <dbReference type="ARBA" id="ARBA00022448"/>
    </source>
</evidence>
<dbReference type="PANTHER" id="PTHR16092:SF14">
    <property type="entry name" value="EXOCYST COMPLEX COMPONENT 1 ISOFORM X1"/>
    <property type="match status" value="1"/>
</dbReference>
<dbReference type="GO" id="GO:0005546">
    <property type="term" value="F:phosphatidylinositol-4,5-bisphosphate binding"/>
    <property type="evidence" value="ECO:0007669"/>
    <property type="project" value="TreeGrafter"/>
</dbReference>
<reference evidence="8" key="2">
    <citation type="submission" date="2015-06" db="UniProtKB">
        <authorList>
            <consortium name="EnsemblMetazoa"/>
        </authorList>
    </citation>
    <scope>IDENTIFICATION</scope>
</reference>
<name>T1L6K3_TETUR</name>
<feature type="domain" description="Exocyst complex component Sec3 C-terminal" evidence="7">
    <location>
        <begin position="475"/>
        <end position="686"/>
    </location>
</feature>
<feature type="region of interest" description="Disordered" evidence="5">
    <location>
        <begin position="446"/>
        <end position="469"/>
    </location>
</feature>
<dbReference type="Pfam" id="PF20654">
    <property type="entry name" value="Sec3_C-term"/>
    <property type="match status" value="1"/>
</dbReference>
<dbReference type="GO" id="GO:0000145">
    <property type="term" value="C:exocyst"/>
    <property type="evidence" value="ECO:0007669"/>
    <property type="project" value="InterPro"/>
</dbReference>
<dbReference type="InterPro" id="IPR019160">
    <property type="entry name" value="Sec3_CC"/>
</dbReference>
<keyword evidence="4" id="KW-0175">Coiled coil</keyword>
<dbReference type="eggNOG" id="KOG2148">
    <property type="taxonomic scope" value="Eukaryota"/>
</dbReference>
<keyword evidence="3" id="KW-0268">Exocytosis</keyword>
<keyword evidence="9" id="KW-1185">Reference proteome</keyword>
<dbReference type="GO" id="GO:0005886">
    <property type="term" value="C:plasma membrane"/>
    <property type="evidence" value="ECO:0007669"/>
    <property type="project" value="TreeGrafter"/>
</dbReference>
<dbReference type="PANTHER" id="PTHR16092">
    <property type="entry name" value="SEC3/SYNTAXIN-RELATED"/>
    <property type="match status" value="1"/>
</dbReference>
<evidence type="ECO:0000256" key="5">
    <source>
        <dbReference type="SAM" id="MobiDB-lite"/>
    </source>
</evidence>
<evidence type="ECO:0000259" key="6">
    <source>
        <dbReference type="Pfam" id="PF09763"/>
    </source>
</evidence>
<evidence type="ECO:0000256" key="4">
    <source>
        <dbReference type="ARBA" id="ARBA00023054"/>
    </source>
</evidence>
<evidence type="ECO:0000256" key="1">
    <source>
        <dbReference type="ARBA" id="ARBA00006518"/>
    </source>
</evidence>
<dbReference type="Proteomes" id="UP000015104">
    <property type="component" value="Unassembled WGS sequence"/>
</dbReference>
<evidence type="ECO:0000313" key="8">
    <source>
        <dbReference type="EnsemblMetazoa" id="tetur90g00010.1"/>
    </source>
</evidence>
<protein>
    <submittedName>
        <fullName evidence="8">Uncharacterized protein</fullName>
    </submittedName>
</protein>
<evidence type="ECO:0000256" key="3">
    <source>
        <dbReference type="ARBA" id="ARBA00022483"/>
    </source>
</evidence>
<evidence type="ECO:0000259" key="7">
    <source>
        <dbReference type="Pfam" id="PF20654"/>
    </source>
</evidence>
<dbReference type="GO" id="GO:0006893">
    <property type="term" value="P:Golgi to plasma membrane transport"/>
    <property type="evidence" value="ECO:0007669"/>
    <property type="project" value="TreeGrafter"/>
</dbReference>
<organism evidence="8 9">
    <name type="scientific">Tetranychus urticae</name>
    <name type="common">Two-spotted spider mite</name>
    <dbReference type="NCBI Taxonomy" id="32264"/>
    <lineage>
        <taxon>Eukaryota</taxon>
        <taxon>Metazoa</taxon>
        <taxon>Ecdysozoa</taxon>
        <taxon>Arthropoda</taxon>
        <taxon>Chelicerata</taxon>
        <taxon>Arachnida</taxon>
        <taxon>Acari</taxon>
        <taxon>Acariformes</taxon>
        <taxon>Trombidiformes</taxon>
        <taxon>Prostigmata</taxon>
        <taxon>Eleutherengona</taxon>
        <taxon>Raphignathae</taxon>
        <taxon>Tetranychoidea</taxon>
        <taxon>Tetranychidae</taxon>
        <taxon>Tetranychus</taxon>
    </lineage>
</organism>
<dbReference type="GO" id="GO:0006887">
    <property type="term" value="P:exocytosis"/>
    <property type="evidence" value="ECO:0007669"/>
    <property type="project" value="UniProtKB-KW"/>
</dbReference>
<dbReference type="AlphaFoldDB" id="T1L6K3"/>
<feature type="compositionally biased region" description="Low complexity" evidence="5">
    <location>
        <begin position="446"/>
        <end position="467"/>
    </location>
</feature>
<dbReference type="STRING" id="32264.T1L6K3"/>
<dbReference type="EnsemblMetazoa" id="tetur90g00010.1">
    <property type="protein sequence ID" value="tetur90g00010.1"/>
    <property type="gene ID" value="tetur90g00010"/>
</dbReference>
<dbReference type="Pfam" id="PF09763">
    <property type="entry name" value="Sec3_CC"/>
    <property type="match status" value="1"/>
</dbReference>
<dbReference type="InterPro" id="IPR048628">
    <property type="entry name" value="Sec3_C"/>
</dbReference>
<accession>T1L6K3</accession>
<dbReference type="HOGENOM" id="CLU_015381_1_0_1"/>
<comment type="similarity">
    <text evidence="1">Belongs to the SEC3 family.</text>
</comment>